<keyword evidence="2" id="KW-1185">Reference proteome</keyword>
<protein>
    <submittedName>
        <fullName evidence="1">Uncharacterized protein</fullName>
    </submittedName>
</protein>
<gene>
    <name evidence="1" type="ORF">QN277_024737</name>
</gene>
<evidence type="ECO:0000313" key="1">
    <source>
        <dbReference type="EMBL" id="KAK4268031.1"/>
    </source>
</evidence>
<dbReference type="Proteomes" id="UP001293593">
    <property type="component" value="Unassembled WGS sequence"/>
</dbReference>
<reference evidence="1" key="1">
    <citation type="submission" date="2023-10" db="EMBL/GenBank/DDBJ databases">
        <title>Chromosome-level genome of the transformable northern wattle, Acacia crassicarpa.</title>
        <authorList>
            <person name="Massaro I."/>
            <person name="Sinha N.R."/>
            <person name="Poethig S."/>
            <person name="Leichty A.R."/>
        </authorList>
    </citation>
    <scope>NUCLEOTIDE SEQUENCE</scope>
    <source>
        <strain evidence="1">Acra3RX</strain>
        <tissue evidence="1">Leaf</tissue>
    </source>
</reference>
<name>A0AAE1MPE1_9FABA</name>
<accession>A0AAE1MPE1</accession>
<evidence type="ECO:0000313" key="2">
    <source>
        <dbReference type="Proteomes" id="UP001293593"/>
    </source>
</evidence>
<comment type="caution">
    <text evidence="1">The sequence shown here is derived from an EMBL/GenBank/DDBJ whole genome shotgun (WGS) entry which is preliminary data.</text>
</comment>
<sequence>MRNSVGEMVGGLGCKVSLRLWPSAWHLREGISAVNRLGILNPSLDNDCGELFYLTTGRKKKVRWAPHIDM</sequence>
<dbReference type="AlphaFoldDB" id="A0AAE1MPE1"/>
<proteinExistence type="predicted"/>
<dbReference type="EMBL" id="JAWXYG010000007">
    <property type="protein sequence ID" value="KAK4268031.1"/>
    <property type="molecule type" value="Genomic_DNA"/>
</dbReference>
<organism evidence="1 2">
    <name type="scientific">Acacia crassicarpa</name>
    <name type="common">northern wattle</name>
    <dbReference type="NCBI Taxonomy" id="499986"/>
    <lineage>
        <taxon>Eukaryota</taxon>
        <taxon>Viridiplantae</taxon>
        <taxon>Streptophyta</taxon>
        <taxon>Embryophyta</taxon>
        <taxon>Tracheophyta</taxon>
        <taxon>Spermatophyta</taxon>
        <taxon>Magnoliopsida</taxon>
        <taxon>eudicotyledons</taxon>
        <taxon>Gunneridae</taxon>
        <taxon>Pentapetalae</taxon>
        <taxon>rosids</taxon>
        <taxon>fabids</taxon>
        <taxon>Fabales</taxon>
        <taxon>Fabaceae</taxon>
        <taxon>Caesalpinioideae</taxon>
        <taxon>mimosoid clade</taxon>
        <taxon>Acacieae</taxon>
        <taxon>Acacia</taxon>
    </lineage>
</organism>